<accession>A0AAN9F2W2</accession>
<evidence type="ECO:0000256" key="1">
    <source>
        <dbReference type="SAM" id="MobiDB-lite"/>
    </source>
</evidence>
<sequence>MKSKPKNGAPIRVFGQRSIPSTFRFVPFSNPSDKSFILVAIASSSSSSNHSESQENVTNQASKKNAQTTHLSLSHFLDRKLQKSSQLPHTVPGKSTPFQSPLGLSAPRVEQAGTVKQVEEEKNSGSDKLIFEKFKQTDEEKRDLVILLDVDDLENSVAEDIQESRKRKNPFEVSGNENQTVKKHVVVLGGESKLKQKGYAENDSINKKPRHLYNHYANGRGWWNDDMEGVDNEELGFSEVWEGVGSTTLGGIVDWH</sequence>
<feature type="region of interest" description="Disordered" evidence="1">
    <location>
        <begin position="82"/>
        <end position="106"/>
    </location>
</feature>
<dbReference type="PANTHER" id="PTHR38382">
    <property type="entry name" value="RNA-BINDING PROTEIN"/>
    <property type="match status" value="1"/>
</dbReference>
<dbReference type="Proteomes" id="UP001372338">
    <property type="component" value="Unassembled WGS sequence"/>
</dbReference>
<name>A0AAN9F2W2_CROPI</name>
<reference evidence="2 3" key="1">
    <citation type="submission" date="2024-01" db="EMBL/GenBank/DDBJ databases">
        <title>The genomes of 5 underutilized Papilionoideae crops provide insights into root nodulation and disease resistanc.</title>
        <authorList>
            <person name="Yuan L."/>
        </authorList>
    </citation>
    <scope>NUCLEOTIDE SEQUENCE [LARGE SCALE GENOMIC DNA]</scope>
    <source>
        <strain evidence="2">ZHUSHIDOU_FW_LH</strain>
        <tissue evidence="2">Leaf</tissue>
    </source>
</reference>
<comment type="caution">
    <text evidence="2">The sequence shown here is derived from an EMBL/GenBank/DDBJ whole genome shotgun (WGS) entry which is preliminary data.</text>
</comment>
<keyword evidence="3" id="KW-1185">Reference proteome</keyword>
<feature type="region of interest" description="Disordered" evidence="1">
    <location>
        <begin position="45"/>
        <end position="68"/>
    </location>
</feature>
<organism evidence="2 3">
    <name type="scientific">Crotalaria pallida</name>
    <name type="common">Smooth rattlebox</name>
    <name type="synonym">Crotalaria striata</name>
    <dbReference type="NCBI Taxonomy" id="3830"/>
    <lineage>
        <taxon>Eukaryota</taxon>
        <taxon>Viridiplantae</taxon>
        <taxon>Streptophyta</taxon>
        <taxon>Embryophyta</taxon>
        <taxon>Tracheophyta</taxon>
        <taxon>Spermatophyta</taxon>
        <taxon>Magnoliopsida</taxon>
        <taxon>eudicotyledons</taxon>
        <taxon>Gunneridae</taxon>
        <taxon>Pentapetalae</taxon>
        <taxon>rosids</taxon>
        <taxon>fabids</taxon>
        <taxon>Fabales</taxon>
        <taxon>Fabaceae</taxon>
        <taxon>Papilionoideae</taxon>
        <taxon>50 kb inversion clade</taxon>
        <taxon>genistoids sensu lato</taxon>
        <taxon>core genistoids</taxon>
        <taxon>Crotalarieae</taxon>
        <taxon>Crotalaria</taxon>
    </lineage>
</organism>
<protein>
    <submittedName>
        <fullName evidence="2">Uncharacterized protein</fullName>
    </submittedName>
</protein>
<dbReference type="AlphaFoldDB" id="A0AAN9F2W2"/>
<proteinExistence type="predicted"/>
<dbReference type="PANTHER" id="PTHR38382:SF1">
    <property type="entry name" value="RNA-BINDING PROTEIN"/>
    <property type="match status" value="1"/>
</dbReference>
<evidence type="ECO:0000313" key="2">
    <source>
        <dbReference type="EMBL" id="KAK7268662.1"/>
    </source>
</evidence>
<gene>
    <name evidence="2" type="ORF">RIF29_21367</name>
</gene>
<evidence type="ECO:0000313" key="3">
    <source>
        <dbReference type="Proteomes" id="UP001372338"/>
    </source>
</evidence>
<feature type="compositionally biased region" description="Polar residues" evidence="1">
    <location>
        <begin position="54"/>
        <end position="68"/>
    </location>
</feature>
<dbReference type="EMBL" id="JAYWIO010000004">
    <property type="protein sequence ID" value="KAK7268662.1"/>
    <property type="molecule type" value="Genomic_DNA"/>
</dbReference>